<sequence>MSGRIKELDGIRGIAIILVLIWHYLSCQILPEPQAHPLLTILRKATRLTWSGVDLFFVLSGFLIVGILIDHKHSPNFFKAFYIRRICRIFPIYYLMIFLFIIIRSLNLENIEWLFANPFHIGYYLTYTQNFIMAHTSSYGAPWFAVTWSLAIEEQFYLVIPLLVRNFNIRKLTIIFLSLILLSPIFRSIGTLGYGAFFYPFARADSLMLGGLLAIIMRNKTIWGFMKRNYSSLCYLFVLFFIGAGILTYWSNGFGGPFNHLWLALFYAIFILLPILNNKNFTSKILRNPILVWFGLRSYGIYLYHFTVCGLMHALFFNSPPMLKDWERAGVTLLSLVATLAISDLSFRLIEKPIIAYGHRFKYREEFDPDTEAGPC</sequence>
<dbReference type="InterPro" id="IPR050879">
    <property type="entry name" value="Acyltransferase_3"/>
</dbReference>
<accession>A0ABV6YQY3</accession>
<keyword evidence="1" id="KW-0472">Membrane</keyword>
<feature type="transmembrane region" description="Helical" evidence="1">
    <location>
        <begin position="12"/>
        <end position="31"/>
    </location>
</feature>
<feature type="transmembrane region" description="Helical" evidence="1">
    <location>
        <begin position="141"/>
        <end position="160"/>
    </location>
</feature>
<keyword evidence="3" id="KW-0012">Acyltransferase</keyword>
<feature type="transmembrane region" description="Helical" evidence="1">
    <location>
        <begin position="229"/>
        <end position="249"/>
    </location>
</feature>
<organism evidence="3 4">
    <name type="scientific">candidate division CSSED10-310 bacterium</name>
    <dbReference type="NCBI Taxonomy" id="2855610"/>
    <lineage>
        <taxon>Bacteria</taxon>
        <taxon>Bacteria division CSSED10-310</taxon>
    </lineage>
</organism>
<evidence type="ECO:0000256" key="1">
    <source>
        <dbReference type="SAM" id="Phobius"/>
    </source>
</evidence>
<dbReference type="PANTHER" id="PTHR23028:SF53">
    <property type="entry name" value="ACYL_TRANSF_3 DOMAIN-CONTAINING PROTEIN"/>
    <property type="match status" value="1"/>
</dbReference>
<dbReference type="EMBL" id="JBHPBY010000002">
    <property type="protein sequence ID" value="MFC1848618.1"/>
    <property type="molecule type" value="Genomic_DNA"/>
</dbReference>
<dbReference type="InterPro" id="IPR002656">
    <property type="entry name" value="Acyl_transf_3_dom"/>
</dbReference>
<feature type="transmembrane region" description="Helical" evidence="1">
    <location>
        <begin position="196"/>
        <end position="217"/>
    </location>
</feature>
<dbReference type="Pfam" id="PF01757">
    <property type="entry name" value="Acyl_transf_3"/>
    <property type="match status" value="1"/>
</dbReference>
<dbReference type="Proteomes" id="UP001594351">
    <property type="component" value="Unassembled WGS sequence"/>
</dbReference>
<feature type="transmembrane region" description="Helical" evidence="1">
    <location>
        <begin position="261"/>
        <end position="278"/>
    </location>
</feature>
<evidence type="ECO:0000259" key="2">
    <source>
        <dbReference type="Pfam" id="PF01757"/>
    </source>
</evidence>
<feature type="transmembrane region" description="Helical" evidence="1">
    <location>
        <begin position="172"/>
        <end position="190"/>
    </location>
</feature>
<keyword evidence="1" id="KW-1133">Transmembrane helix</keyword>
<feature type="transmembrane region" description="Helical" evidence="1">
    <location>
        <begin position="51"/>
        <end position="69"/>
    </location>
</feature>
<evidence type="ECO:0000313" key="3">
    <source>
        <dbReference type="EMBL" id="MFC1848618.1"/>
    </source>
</evidence>
<dbReference type="PANTHER" id="PTHR23028">
    <property type="entry name" value="ACETYLTRANSFERASE"/>
    <property type="match status" value="1"/>
</dbReference>
<feature type="domain" description="Acyltransferase 3" evidence="2">
    <location>
        <begin position="6"/>
        <end position="345"/>
    </location>
</feature>
<proteinExistence type="predicted"/>
<keyword evidence="3" id="KW-0808">Transferase</keyword>
<feature type="transmembrane region" description="Helical" evidence="1">
    <location>
        <begin position="329"/>
        <end position="350"/>
    </location>
</feature>
<comment type="caution">
    <text evidence="3">The sequence shown here is derived from an EMBL/GenBank/DDBJ whole genome shotgun (WGS) entry which is preliminary data.</text>
</comment>
<reference evidence="3 4" key="1">
    <citation type="submission" date="2024-09" db="EMBL/GenBank/DDBJ databases">
        <title>Laminarin stimulates single cell rates of sulfate reduction while oxygen inhibits transcriptomic activity in coastal marine sediment.</title>
        <authorList>
            <person name="Lindsay M."/>
            <person name="Orcutt B."/>
            <person name="Emerson D."/>
            <person name="Stepanauskas R."/>
            <person name="D'Angelo T."/>
        </authorList>
    </citation>
    <scope>NUCLEOTIDE SEQUENCE [LARGE SCALE GENOMIC DNA]</scope>
    <source>
        <strain evidence="3">SAG AM-311-K15</strain>
    </source>
</reference>
<gene>
    <name evidence="3" type="ORF">ACFL27_00275</name>
</gene>
<feature type="transmembrane region" description="Helical" evidence="1">
    <location>
        <begin position="299"/>
        <end position="317"/>
    </location>
</feature>
<feature type="transmembrane region" description="Helical" evidence="1">
    <location>
        <begin position="89"/>
        <end position="106"/>
    </location>
</feature>
<dbReference type="EC" id="2.3.-.-" evidence="3"/>
<dbReference type="GO" id="GO:0016746">
    <property type="term" value="F:acyltransferase activity"/>
    <property type="evidence" value="ECO:0007669"/>
    <property type="project" value="UniProtKB-KW"/>
</dbReference>
<keyword evidence="4" id="KW-1185">Reference proteome</keyword>
<name>A0ABV6YQY3_UNCC1</name>
<evidence type="ECO:0000313" key="4">
    <source>
        <dbReference type="Proteomes" id="UP001594351"/>
    </source>
</evidence>
<protein>
    <submittedName>
        <fullName evidence="3">Acyltransferase family protein</fullName>
        <ecNumber evidence="3">2.3.-.-</ecNumber>
    </submittedName>
</protein>
<keyword evidence="1" id="KW-0812">Transmembrane</keyword>